<evidence type="ECO:0000313" key="3">
    <source>
        <dbReference type="EMBL" id="GGC72535.1"/>
    </source>
</evidence>
<reference evidence="3" key="1">
    <citation type="journal article" date="2014" name="Int. J. Syst. Evol. Microbiol.">
        <title>Complete genome sequence of Corynebacterium casei LMG S-19264T (=DSM 44701T), isolated from a smear-ripened cheese.</title>
        <authorList>
            <consortium name="US DOE Joint Genome Institute (JGI-PGF)"/>
            <person name="Walter F."/>
            <person name="Albersmeier A."/>
            <person name="Kalinowski J."/>
            <person name="Ruckert C."/>
        </authorList>
    </citation>
    <scope>NUCLEOTIDE SEQUENCE</scope>
    <source>
        <strain evidence="3">CGMCC 1.15478</strain>
    </source>
</reference>
<protein>
    <submittedName>
        <fullName evidence="3">Uncharacterized protein</fullName>
    </submittedName>
</protein>
<sequence>MSDYRQILVGSGSAKGDLGTFLTRALRLDESAVIRARNRGPKHFTVWTQTGFGVLAARTIPGRATPADLVAAADHLLHNLRGAHGYAVDPGYSLDSAWRGALPADQGYEHVDDIPASLIVELAEQGSVLAREHGSQQGPPTSLLDQHVVTASSDNHTVGITMRSAFAIVGMGFVPKELDDDEKIRVRASGVWTRVDARFGSIFIRRNSLQLFTN</sequence>
<feature type="domain" description="DUF8010" evidence="1">
    <location>
        <begin position="11"/>
        <end position="100"/>
    </location>
</feature>
<dbReference type="EMBL" id="BMJH01000003">
    <property type="protein sequence ID" value="GGC72535.1"/>
    <property type="molecule type" value="Genomic_DNA"/>
</dbReference>
<feature type="domain" description="DUF8185" evidence="2">
    <location>
        <begin position="103"/>
        <end position="208"/>
    </location>
</feature>
<dbReference type="AlphaFoldDB" id="A0A916XGX5"/>
<comment type="caution">
    <text evidence="3">The sequence shown here is derived from an EMBL/GenBank/DDBJ whole genome shotgun (WGS) entry which is preliminary data.</text>
</comment>
<dbReference type="PIRSF" id="PIRSF012637">
    <property type="entry name" value="UCP012637"/>
    <property type="match status" value="1"/>
</dbReference>
<evidence type="ECO:0000259" key="1">
    <source>
        <dbReference type="Pfam" id="PF26035"/>
    </source>
</evidence>
<keyword evidence="4" id="KW-1185">Reference proteome</keyword>
<dbReference type="Pfam" id="PF26572">
    <property type="entry name" value="DUF8185"/>
    <property type="match status" value="1"/>
</dbReference>
<dbReference type="Pfam" id="PF26035">
    <property type="entry name" value="DUF8010"/>
    <property type="match status" value="1"/>
</dbReference>
<dbReference type="InterPro" id="IPR058498">
    <property type="entry name" value="DUF8185"/>
</dbReference>
<accession>A0A916XGX5</accession>
<dbReference type="InterPro" id="IPR058323">
    <property type="entry name" value="DUF8010"/>
</dbReference>
<gene>
    <name evidence="3" type="ORF">GCM10011410_27020</name>
</gene>
<organism evidence="3 4">
    <name type="scientific">Hoyosella rhizosphaerae</name>
    <dbReference type="NCBI Taxonomy" id="1755582"/>
    <lineage>
        <taxon>Bacteria</taxon>
        <taxon>Bacillati</taxon>
        <taxon>Actinomycetota</taxon>
        <taxon>Actinomycetes</taxon>
        <taxon>Mycobacteriales</taxon>
        <taxon>Hoyosellaceae</taxon>
        <taxon>Hoyosella</taxon>
    </lineage>
</organism>
<dbReference type="RefSeq" id="WP_188675967.1">
    <property type="nucleotide sequence ID" value="NZ_BMJH01000003.1"/>
</dbReference>
<dbReference type="Proteomes" id="UP000641514">
    <property type="component" value="Unassembled WGS sequence"/>
</dbReference>
<reference evidence="3" key="2">
    <citation type="submission" date="2020-09" db="EMBL/GenBank/DDBJ databases">
        <authorList>
            <person name="Sun Q."/>
            <person name="Zhou Y."/>
        </authorList>
    </citation>
    <scope>NUCLEOTIDE SEQUENCE</scope>
    <source>
        <strain evidence="3">CGMCC 1.15478</strain>
    </source>
</reference>
<dbReference type="InterPro" id="IPR016601">
    <property type="entry name" value="UCP012637"/>
</dbReference>
<evidence type="ECO:0000259" key="2">
    <source>
        <dbReference type="Pfam" id="PF26572"/>
    </source>
</evidence>
<proteinExistence type="predicted"/>
<evidence type="ECO:0000313" key="4">
    <source>
        <dbReference type="Proteomes" id="UP000641514"/>
    </source>
</evidence>
<name>A0A916XGX5_9ACTN</name>